<dbReference type="Proteomes" id="UP000235682">
    <property type="component" value="Unassembled WGS sequence"/>
</dbReference>
<evidence type="ECO:0000256" key="4">
    <source>
        <dbReference type="ARBA" id="ARBA00022692"/>
    </source>
</evidence>
<evidence type="ECO:0000256" key="1">
    <source>
        <dbReference type="ARBA" id="ARBA00004651"/>
    </source>
</evidence>
<keyword evidence="13" id="KW-1185">Reference proteome</keyword>
<dbReference type="Pfam" id="PF00664">
    <property type="entry name" value="ABC_membrane"/>
    <property type="match status" value="1"/>
</dbReference>
<accession>A0A2N6SP62</accession>
<evidence type="ECO:0000256" key="6">
    <source>
        <dbReference type="ARBA" id="ARBA00022840"/>
    </source>
</evidence>
<dbReference type="InterPro" id="IPR017871">
    <property type="entry name" value="ABC_transporter-like_CS"/>
</dbReference>
<dbReference type="SUPFAM" id="SSF90123">
    <property type="entry name" value="ABC transporter transmembrane region"/>
    <property type="match status" value="1"/>
</dbReference>
<evidence type="ECO:0000256" key="2">
    <source>
        <dbReference type="ARBA" id="ARBA00022448"/>
    </source>
</evidence>
<dbReference type="PANTHER" id="PTHR43394:SF1">
    <property type="entry name" value="ATP-BINDING CASSETTE SUB-FAMILY B MEMBER 10, MITOCHONDRIAL"/>
    <property type="match status" value="1"/>
</dbReference>
<evidence type="ECO:0000259" key="11">
    <source>
        <dbReference type="PROSITE" id="PS50929"/>
    </source>
</evidence>
<feature type="transmembrane region" description="Helical" evidence="9">
    <location>
        <begin position="242"/>
        <end position="263"/>
    </location>
</feature>
<dbReference type="InterPro" id="IPR027417">
    <property type="entry name" value="P-loop_NTPase"/>
</dbReference>
<evidence type="ECO:0000313" key="13">
    <source>
        <dbReference type="Proteomes" id="UP000235682"/>
    </source>
</evidence>
<comment type="caution">
    <text evidence="12">The sequence shown here is derived from an EMBL/GenBank/DDBJ whole genome shotgun (WGS) entry which is preliminary data.</text>
</comment>
<feature type="transmembrane region" description="Helical" evidence="9">
    <location>
        <begin position="20"/>
        <end position="40"/>
    </location>
</feature>
<dbReference type="InterPro" id="IPR036640">
    <property type="entry name" value="ABC1_TM_sf"/>
</dbReference>
<dbReference type="FunFam" id="3.40.50.300:FF:000854">
    <property type="entry name" value="Multidrug ABC transporter ATP-binding protein"/>
    <property type="match status" value="1"/>
</dbReference>
<dbReference type="RefSeq" id="WP_102227417.1">
    <property type="nucleotide sequence ID" value="NZ_PNFY01000004.1"/>
</dbReference>
<feature type="transmembrane region" description="Helical" evidence="9">
    <location>
        <begin position="275"/>
        <end position="296"/>
    </location>
</feature>
<evidence type="ECO:0000313" key="12">
    <source>
        <dbReference type="EMBL" id="PMC58839.1"/>
    </source>
</evidence>
<dbReference type="OrthoDB" id="9770415at2"/>
<proteinExistence type="predicted"/>
<dbReference type="Pfam" id="PF00005">
    <property type="entry name" value="ABC_tran"/>
    <property type="match status" value="1"/>
</dbReference>
<dbReference type="GO" id="GO:0015421">
    <property type="term" value="F:ABC-type oligopeptide transporter activity"/>
    <property type="evidence" value="ECO:0007669"/>
    <property type="project" value="TreeGrafter"/>
</dbReference>
<dbReference type="InterPro" id="IPR003439">
    <property type="entry name" value="ABC_transporter-like_ATP-bd"/>
</dbReference>
<keyword evidence="4 9" id="KW-0812">Transmembrane</keyword>
<dbReference type="InterPro" id="IPR003593">
    <property type="entry name" value="AAA+_ATPase"/>
</dbReference>
<evidence type="ECO:0000256" key="3">
    <source>
        <dbReference type="ARBA" id="ARBA00022475"/>
    </source>
</evidence>
<evidence type="ECO:0000256" key="9">
    <source>
        <dbReference type="SAM" id="Phobius"/>
    </source>
</evidence>
<dbReference type="PANTHER" id="PTHR43394">
    <property type="entry name" value="ATP-DEPENDENT PERMEASE MDL1, MITOCHONDRIAL"/>
    <property type="match status" value="1"/>
</dbReference>
<evidence type="ECO:0000256" key="8">
    <source>
        <dbReference type="ARBA" id="ARBA00023136"/>
    </source>
</evidence>
<comment type="subcellular location">
    <subcellularLocation>
        <location evidence="1">Cell membrane</location>
        <topology evidence="1">Multi-pass membrane protein</topology>
    </subcellularLocation>
</comment>
<dbReference type="SMART" id="SM00382">
    <property type="entry name" value="AAA"/>
    <property type="match status" value="1"/>
</dbReference>
<dbReference type="InterPro" id="IPR011527">
    <property type="entry name" value="ABC1_TM_dom"/>
</dbReference>
<protein>
    <submittedName>
        <fullName evidence="12">Multidrug ABC transporter ATP-binding protein</fullName>
    </submittedName>
</protein>
<feature type="domain" description="ABC transporter" evidence="10">
    <location>
        <begin position="331"/>
        <end position="566"/>
    </location>
</feature>
<dbReference type="InterPro" id="IPR039421">
    <property type="entry name" value="Type_1_exporter"/>
</dbReference>
<keyword evidence="7 9" id="KW-1133">Transmembrane helix</keyword>
<dbReference type="GO" id="GO:0005524">
    <property type="term" value="F:ATP binding"/>
    <property type="evidence" value="ECO:0007669"/>
    <property type="project" value="UniProtKB-KW"/>
</dbReference>
<feature type="transmembrane region" description="Helical" evidence="9">
    <location>
        <begin position="156"/>
        <end position="178"/>
    </location>
</feature>
<keyword evidence="6 12" id="KW-0067">ATP-binding</keyword>
<name>A0A2N6SP62_9LACT</name>
<dbReference type="PROSITE" id="PS50893">
    <property type="entry name" value="ABC_TRANSPORTER_2"/>
    <property type="match status" value="1"/>
</dbReference>
<keyword evidence="3" id="KW-1003">Cell membrane</keyword>
<dbReference type="EMBL" id="PNHE01000005">
    <property type="protein sequence ID" value="PMC58839.1"/>
    <property type="molecule type" value="Genomic_DNA"/>
</dbReference>
<dbReference type="PROSITE" id="PS50929">
    <property type="entry name" value="ABC_TM1F"/>
    <property type="match status" value="1"/>
</dbReference>
<keyword evidence="8 9" id="KW-0472">Membrane</keyword>
<dbReference type="AlphaFoldDB" id="A0A2N6SP62"/>
<feature type="transmembrane region" description="Helical" evidence="9">
    <location>
        <begin position="52"/>
        <end position="76"/>
    </location>
</feature>
<evidence type="ECO:0000256" key="7">
    <source>
        <dbReference type="ARBA" id="ARBA00022989"/>
    </source>
</evidence>
<evidence type="ECO:0000259" key="10">
    <source>
        <dbReference type="PROSITE" id="PS50893"/>
    </source>
</evidence>
<dbReference type="Gene3D" id="3.40.50.300">
    <property type="entry name" value="P-loop containing nucleotide triphosphate hydrolases"/>
    <property type="match status" value="1"/>
</dbReference>
<evidence type="ECO:0000256" key="5">
    <source>
        <dbReference type="ARBA" id="ARBA00022741"/>
    </source>
</evidence>
<dbReference type="CDD" id="cd18548">
    <property type="entry name" value="ABC_6TM_Tm287_like"/>
    <property type="match status" value="1"/>
</dbReference>
<sequence>MKLLLPYLKDYWKESWLAPLLKMAEAILELFVPLIVAHIIDHIIPLQDTSLLFKFLLYLFALAGMGLVASLSAQYFSAKSAVGVTKELSNDLFEKIMALDKTHQDHYSSSTLVTRMSNDTYQVQTALNLFFRLFLRSPFIVFGSLVMAWRIDRQMALYFVGMIIALFIVVGGISYLSVPLNNKVRSALDHLVILTREQIHGARVIRAFARQEDEITQFEEGTGDLKNRQLAVNNLSILTQPLTYVIVNTLLILVLWQGGHFVYNGQLTQGALIALTNYLLQILVELVKLTMVIMTMNRGLISLRRIDEIMQTPSEDQALSIDHRLEVDSLIAVDDMSFTYPKAALPALENISLTIRPGEYIGIIGGTGSGKTTLTQLISGVYEPTKGHIAYQTKAFDLTNKDSLRASMAVVPQQANLFQGTIRSNLLMAKGDASDEEMWQALEHAQAKEFVEKLPEGLDAPVATFGRNFSGGQRQRLTVARTLLRKVPLVILDDSTSALDYLTEANLIQALRTHYPQTAMMMISQRAFSIQDADQILVLDNGQQVGLGRHEELMKESQIYREIVESQEVKEVNQDGTN</sequence>
<feature type="domain" description="ABC transmembrane type-1" evidence="11">
    <location>
        <begin position="16"/>
        <end position="298"/>
    </location>
</feature>
<gene>
    <name evidence="12" type="ORF">CJ205_01980</name>
</gene>
<dbReference type="Gene3D" id="1.20.1560.10">
    <property type="entry name" value="ABC transporter type 1, transmembrane domain"/>
    <property type="match status" value="1"/>
</dbReference>
<keyword evidence="5" id="KW-0547">Nucleotide-binding</keyword>
<dbReference type="SUPFAM" id="SSF52540">
    <property type="entry name" value="P-loop containing nucleoside triphosphate hydrolases"/>
    <property type="match status" value="1"/>
</dbReference>
<dbReference type="GO" id="GO:0005886">
    <property type="term" value="C:plasma membrane"/>
    <property type="evidence" value="ECO:0007669"/>
    <property type="project" value="UniProtKB-SubCell"/>
</dbReference>
<reference evidence="12 13" key="1">
    <citation type="submission" date="2017-09" db="EMBL/GenBank/DDBJ databases">
        <title>Bacterial strain isolated from the female urinary microbiota.</title>
        <authorList>
            <person name="Thomas-White K."/>
            <person name="Kumar N."/>
            <person name="Forster S."/>
            <person name="Putonti C."/>
            <person name="Lawley T."/>
            <person name="Wolfe A.J."/>
        </authorList>
    </citation>
    <scope>NUCLEOTIDE SEQUENCE [LARGE SCALE GENOMIC DNA]</scope>
    <source>
        <strain evidence="12 13">UMB0852</strain>
    </source>
</reference>
<organism evidence="12 13">
    <name type="scientific">Dolosicoccus paucivorans</name>
    <dbReference type="NCBI Taxonomy" id="84521"/>
    <lineage>
        <taxon>Bacteria</taxon>
        <taxon>Bacillati</taxon>
        <taxon>Bacillota</taxon>
        <taxon>Bacilli</taxon>
        <taxon>Lactobacillales</taxon>
        <taxon>Aerococcaceae</taxon>
        <taxon>Dolosicoccus</taxon>
    </lineage>
</organism>
<keyword evidence="2" id="KW-0813">Transport</keyword>
<dbReference type="GO" id="GO:0016887">
    <property type="term" value="F:ATP hydrolysis activity"/>
    <property type="evidence" value="ECO:0007669"/>
    <property type="project" value="InterPro"/>
</dbReference>
<feature type="transmembrane region" description="Helical" evidence="9">
    <location>
        <begin position="129"/>
        <end position="149"/>
    </location>
</feature>
<dbReference type="PROSITE" id="PS00211">
    <property type="entry name" value="ABC_TRANSPORTER_1"/>
    <property type="match status" value="1"/>
</dbReference>
<dbReference type="STRING" id="84521.SAMN04487994_10376"/>